<keyword evidence="3" id="KW-1185">Reference proteome</keyword>
<reference evidence="2" key="1">
    <citation type="submission" date="2023-03" db="EMBL/GenBank/DDBJ databases">
        <title>Massive genome expansion in bonnet fungi (Mycena s.s.) driven by repeated elements and novel gene families across ecological guilds.</title>
        <authorList>
            <consortium name="Lawrence Berkeley National Laboratory"/>
            <person name="Harder C.B."/>
            <person name="Miyauchi S."/>
            <person name="Viragh M."/>
            <person name="Kuo A."/>
            <person name="Thoen E."/>
            <person name="Andreopoulos B."/>
            <person name="Lu D."/>
            <person name="Skrede I."/>
            <person name="Drula E."/>
            <person name="Henrissat B."/>
            <person name="Morin E."/>
            <person name="Kohler A."/>
            <person name="Barry K."/>
            <person name="LaButti K."/>
            <person name="Morin E."/>
            <person name="Salamov A."/>
            <person name="Lipzen A."/>
            <person name="Mereny Z."/>
            <person name="Hegedus B."/>
            <person name="Baldrian P."/>
            <person name="Stursova M."/>
            <person name="Weitz H."/>
            <person name="Taylor A."/>
            <person name="Grigoriev I.V."/>
            <person name="Nagy L.G."/>
            <person name="Martin F."/>
            <person name="Kauserud H."/>
        </authorList>
    </citation>
    <scope>NUCLEOTIDE SEQUENCE</scope>
    <source>
        <strain evidence="2">CBHHK067</strain>
    </source>
</reference>
<protein>
    <submittedName>
        <fullName evidence="2">Uncharacterized protein</fullName>
    </submittedName>
</protein>
<dbReference type="AlphaFoldDB" id="A0AAD7G1A8"/>
<evidence type="ECO:0000256" key="1">
    <source>
        <dbReference type="SAM" id="MobiDB-lite"/>
    </source>
</evidence>
<organism evidence="2 3">
    <name type="scientific">Mycena rosella</name>
    <name type="common">Pink bonnet</name>
    <name type="synonym">Agaricus rosellus</name>
    <dbReference type="NCBI Taxonomy" id="1033263"/>
    <lineage>
        <taxon>Eukaryota</taxon>
        <taxon>Fungi</taxon>
        <taxon>Dikarya</taxon>
        <taxon>Basidiomycota</taxon>
        <taxon>Agaricomycotina</taxon>
        <taxon>Agaricomycetes</taxon>
        <taxon>Agaricomycetidae</taxon>
        <taxon>Agaricales</taxon>
        <taxon>Marasmiineae</taxon>
        <taxon>Mycenaceae</taxon>
        <taxon>Mycena</taxon>
    </lineage>
</organism>
<evidence type="ECO:0000313" key="2">
    <source>
        <dbReference type="EMBL" id="KAJ7648417.1"/>
    </source>
</evidence>
<dbReference type="Proteomes" id="UP001221757">
    <property type="component" value="Unassembled WGS sequence"/>
</dbReference>
<name>A0AAD7G1A8_MYCRO</name>
<feature type="compositionally biased region" description="Low complexity" evidence="1">
    <location>
        <begin position="412"/>
        <end position="425"/>
    </location>
</feature>
<dbReference type="EMBL" id="JARKIE010000382">
    <property type="protein sequence ID" value="KAJ7648417.1"/>
    <property type="molecule type" value="Genomic_DNA"/>
</dbReference>
<evidence type="ECO:0000313" key="3">
    <source>
        <dbReference type="Proteomes" id="UP001221757"/>
    </source>
</evidence>
<proteinExistence type="predicted"/>
<gene>
    <name evidence="2" type="ORF">B0H17DRAFT_1148097</name>
</gene>
<feature type="region of interest" description="Disordered" evidence="1">
    <location>
        <begin position="398"/>
        <end position="431"/>
    </location>
</feature>
<sequence>MPTIPYSAQVMVKYAADTAAAGTNAGASKAAGGALQPKAPEGAGKPLAARLVTQGAVMRTPTISRGIDQTRGVSRGRRDLEHPLALVKTGQPYWVHVHHCFYTYAFARDTPVEERTSVQQTALEDFYMMDWYCDILRKLARVKDATNAEKNRLMSLKRDDLPYEPKTRALLMQFREVHNVARCEFVDKCWTLDMRLGDKTEPTRSTRLQLEKLIIELFATPRLYRTRLHHLGLTPATFFSPMHWDPLTAANATMDTVVASFVHLGVSEALVDDAYKFGQTWLHDWTYRPVAPPGWTTDKVANLINVTAGRKEPAGFFRAEDDLYPRPPMLAWASSADNVIVFQLSHLQDSELAGIRRQPNSAFQKQLDGGLKLPPHENRNVLRLANPYPAENKACAQQARSGTAPRGGSGMYSGRRGSGMSMPMGRRGRGRGTPCAMAPGPTPLGQGIHPSMTMPNSFAHSNSIMFFDPTRPLLTRTADNQLSLAVRVSIVMGWTPELSSGYIRPLTRLVKCPDVSVATMQSTHCREFP</sequence>
<accession>A0AAD7G1A8</accession>
<comment type="caution">
    <text evidence="2">The sequence shown here is derived from an EMBL/GenBank/DDBJ whole genome shotgun (WGS) entry which is preliminary data.</text>
</comment>